<comment type="cofactor">
    <cofactor evidence="1">
        <name>Mg(2+)</name>
        <dbReference type="ChEBI" id="CHEBI:18420"/>
    </cofactor>
</comment>
<keyword evidence="1" id="KW-0479">Metal-binding</keyword>
<comment type="caution">
    <text evidence="2">The sequence shown here is derived from an EMBL/GenBank/DDBJ whole genome shotgun (WGS) entry which is preliminary data.</text>
</comment>
<dbReference type="InterPro" id="IPR036704">
    <property type="entry name" value="RraA/RraA-like_sf"/>
</dbReference>
<dbReference type="PANTHER" id="PTHR33254">
    <property type="entry name" value="4-HYDROXY-4-METHYL-2-OXOGLUTARATE ALDOLASE 3-RELATED"/>
    <property type="match status" value="1"/>
</dbReference>
<dbReference type="Proteomes" id="UP000610931">
    <property type="component" value="Unassembled WGS sequence"/>
</dbReference>
<dbReference type="GO" id="GO:0046872">
    <property type="term" value="F:metal ion binding"/>
    <property type="evidence" value="ECO:0007669"/>
    <property type="project" value="UniProtKB-KW"/>
</dbReference>
<evidence type="ECO:0000313" key="2">
    <source>
        <dbReference type="EMBL" id="MBJ6367695.1"/>
    </source>
</evidence>
<accession>A0A8J7LRW2</accession>
<reference evidence="2" key="1">
    <citation type="submission" date="2020-12" db="EMBL/GenBank/DDBJ databases">
        <title>Snuella sp. nov., isolated from sediment in Incheon.</title>
        <authorList>
            <person name="Kim W."/>
        </authorList>
    </citation>
    <scope>NUCLEOTIDE SEQUENCE</scope>
    <source>
        <strain evidence="2">CAU 1569</strain>
    </source>
</reference>
<dbReference type="CDD" id="cd16841">
    <property type="entry name" value="RraA_family"/>
    <property type="match status" value="1"/>
</dbReference>
<dbReference type="PANTHER" id="PTHR33254:SF16">
    <property type="entry name" value="BLR3842 PROTEIN"/>
    <property type="match status" value="1"/>
</dbReference>
<dbReference type="Pfam" id="PF03737">
    <property type="entry name" value="RraA-like"/>
    <property type="match status" value="1"/>
</dbReference>
<dbReference type="AlphaFoldDB" id="A0A8J7LRW2"/>
<evidence type="ECO:0000256" key="1">
    <source>
        <dbReference type="PIRSR" id="PIRSR605493-1"/>
    </source>
</evidence>
<name>A0A8J7LRW2_9FLAO</name>
<gene>
    <name evidence="2" type="ORF">JF259_06315</name>
</gene>
<feature type="binding site" evidence="1">
    <location>
        <position position="118"/>
    </location>
    <ligand>
        <name>substrate</name>
    </ligand>
</feature>
<evidence type="ECO:0000313" key="3">
    <source>
        <dbReference type="Proteomes" id="UP000610931"/>
    </source>
</evidence>
<protein>
    <submittedName>
        <fullName evidence="2">RraA family protein</fullName>
    </submittedName>
</protein>
<dbReference type="EMBL" id="JAELVQ010000006">
    <property type="protein sequence ID" value="MBJ6367695.1"/>
    <property type="molecule type" value="Genomic_DNA"/>
</dbReference>
<keyword evidence="3" id="KW-1185">Reference proteome</keyword>
<proteinExistence type="predicted"/>
<keyword evidence="1" id="KW-0460">Magnesium</keyword>
<sequence length="218" mass="24342">MNINDDLSNRLEQCYSGAVYDVLRAMGYPNQTLPNNIRPLDIDKKMAGPIYTVSGKYDAGYDPHETLLNWTGLLSKAPKGSVVICQPNDETLAHMGELSSETLQLRGVRGYIVDGGCRDSAFIKNIGFNVFCKYYTPVDVVGRWKAFGYGEPIKIGEVEIRTGDYVMADRDGVVIIPQEILEEVITKTEEVLKTESLVRKAIMEGVDPQEAYLKYGKF</sequence>
<organism evidence="2 3">
    <name type="scientific">Snuella sedimenti</name>
    <dbReference type="NCBI Taxonomy" id="2798802"/>
    <lineage>
        <taxon>Bacteria</taxon>
        <taxon>Pseudomonadati</taxon>
        <taxon>Bacteroidota</taxon>
        <taxon>Flavobacteriia</taxon>
        <taxon>Flavobacteriales</taxon>
        <taxon>Flavobacteriaceae</taxon>
        <taxon>Snuella</taxon>
    </lineage>
</organism>
<dbReference type="Gene3D" id="3.50.30.40">
    <property type="entry name" value="Ribonuclease E inhibitor RraA/RraA-like"/>
    <property type="match status" value="1"/>
</dbReference>
<dbReference type="SUPFAM" id="SSF89562">
    <property type="entry name" value="RraA-like"/>
    <property type="match status" value="1"/>
</dbReference>
<dbReference type="InterPro" id="IPR005493">
    <property type="entry name" value="RraA/RraA-like"/>
</dbReference>
<dbReference type="RefSeq" id="WP_199114465.1">
    <property type="nucleotide sequence ID" value="NZ_JAELVQ010000006.1"/>
</dbReference>
<feature type="binding site" evidence="1">
    <location>
        <position position="119"/>
    </location>
    <ligand>
        <name>Mg(2+)</name>
        <dbReference type="ChEBI" id="CHEBI:18420"/>
    </ligand>
</feature>